<dbReference type="AlphaFoldDB" id="A0A161YWU2"/>
<dbReference type="GO" id="GO:0005975">
    <property type="term" value="P:carbohydrate metabolic process"/>
    <property type="evidence" value="ECO:0007669"/>
    <property type="project" value="InterPro"/>
</dbReference>
<dbReference type="PATRIC" id="fig|1365257.3.peg.2275"/>
<evidence type="ECO:0000259" key="2">
    <source>
        <dbReference type="Pfam" id="PF00535"/>
    </source>
</evidence>
<dbReference type="Proteomes" id="UP000076661">
    <property type="component" value="Unassembled WGS sequence"/>
</dbReference>
<evidence type="ECO:0000256" key="1">
    <source>
        <dbReference type="ARBA" id="ARBA00022679"/>
    </source>
</evidence>
<evidence type="ECO:0000259" key="3">
    <source>
        <dbReference type="Pfam" id="PF02709"/>
    </source>
</evidence>
<evidence type="ECO:0000313" key="5">
    <source>
        <dbReference type="Proteomes" id="UP000076661"/>
    </source>
</evidence>
<dbReference type="PANTHER" id="PTHR19300:SF30">
    <property type="entry name" value="BETA-1,4-GALACTOSYLTRANSFERASE 7"/>
    <property type="match status" value="1"/>
</dbReference>
<dbReference type="PANTHER" id="PTHR19300">
    <property type="entry name" value="BETA-1,4-GALACTOSYLTRANSFERASE"/>
    <property type="match status" value="1"/>
</dbReference>
<feature type="domain" description="Galactosyltransferase C-terminal" evidence="3">
    <location>
        <begin position="133"/>
        <end position="180"/>
    </location>
</feature>
<protein>
    <recommendedName>
        <fullName evidence="6">Galactosyltransferase C-terminal domain-containing protein</fullName>
    </recommendedName>
</protein>
<proteinExistence type="predicted"/>
<accession>A0A161YWU2</accession>
<dbReference type="Pfam" id="PF00535">
    <property type="entry name" value="Glycos_transf_2"/>
    <property type="match status" value="1"/>
</dbReference>
<dbReference type="SUPFAM" id="SSF53448">
    <property type="entry name" value="Nucleotide-diphospho-sugar transferases"/>
    <property type="match status" value="1"/>
</dbReference>
<dbReference type="RefSeq" id="WP_063381092.1">
    <property type="nucleotide sequence ID" value="NZ_AUXX01000015.1"/>
</dbReference>
<evidence type="ECO:0000313" key="4">
    <source>
        <dbReference type="EMBL" id="KZN67298.1"/>
    </source>
</evidence>
<dbReference type="EMBL" id="AUXX01000015">
    <property type="protein sequence ID" value="KZN67298.1"/>
    <property type="molecule type" value="Genomic_DNA"/>
</dbReference>
<organism evidence="4 5">
    <name type="scientific">Pseudoalteromonas luteoviolacea S4060-1</name>
    <dbReference type="NCBI Taxonomy" id="1365257"/>
    <lineage>
        <taxon>Bacteria</taxon>
        <taxon>Pseudomonadati</taxon>
        <taxon>Pseudomonadota</taxon>
        <taxon>Gammaproteobacteria</taxon>
        <taxon>Alteromonadales</taxon>
        <taxon>Pseudoalteromonadaceae</taxon>
        <taxon>Pseudoalteromonas</taxon>
    </lineage>
</organism>
<keyword evidence="1" id="KW-0808">Transferase</keyword>
<comment type="caution">
    <text evidence="4">The sequence shown here is derived from an EMBL/GenBank/DDBJ whole genome shotgun (WGS) entry which is preliminary data.</text>
</comment>
<name>A0A161YWU2_9GAMM</name>
<dbReference type="InterPro" id="IPR003859">
    <property type="entry name" value="Galactosyl_T"/>
</dbReference>
<dbReference type="InterPro" id="IPR001173">
    <property type="entry name" value="Glyco_trans_2-like"/>
</dbReference>
<dbReference type="GO" id="GO:0008378">
    <property type="term" value="F:galactosyltransferase activity"/>
    <property type="evidence" value="ECO:0007669"/>
    <property type="project" value="TreeGrafter"/>
</dbReference>
<dbReference type="CDD" id="cd00761">
    <property type="entry name" value="Glyco_tranf_GTA_type"/>
    <property type="match status" value="1"/>
</dbReference>
<dbReference type="Pfam" id="PF02709">
    <property type="entry name" value="Glyco_transf_7C"/>
    <property type="match status" value="1"/>
</dbReference>
<dbReference type="Gene3D" id="3.90.550.10">
    <property type="entry name" value="Spore Coat Polysaccharide Biosynthesis Protein SpsA, Chain A"/>
    <property type="match status" value="1"/>
</dbReference>
<dbReference type="InterPro" id="IPR029044">
    <property type="entry name" value="Nucleotide-diphossugar_trans"/>
</dbReference>
<gene>
    <name evidence="4" type="ORF">N478_17905</name>
</gene>
<dbReference type="InterPro" id="IPR027791">
    <property type="entry name" value="Galactosyl_T_C"/>
</dbReference>
<reference evidence="4 5" key="1">
    <citation type="submission" date="2013-07" db="EMBL/GenBank/DDBJ databases">
        <title>Comparative Genomic and Metabolomic Analysis of Twelve Strains of Pseudoalteromonas luteoviolacea.</title>
        <authorList>
            <person name="Vynne N.G."/>
            <person name="Mansson M."/>
            <person name="Gram L."/>
        </authorList>
    </citation>
    <scope>NUCLEOTIDE SEQUENCE [LARGE SCALE GENOMIC DNA]</scope>
    <source>
        <strain evidence="4 5">S4060-1</strain>
    </source>
</reference>
<feature type="domain" description="Glycosyltransferase 2-like" evidence="2">
    <location>
        <begin position="4"/>
        <end position="123"/>
    </location>
</feature>
<evidence type="ECO:0008006" key="6">
    <source>
        <dbReference type="Google" id="ProtNLM"/>
    </source>
</evidence>
<sequence length="238" mass="27385">MIDVIIPATNKKEVDKVVSHFIALGDFFGKIIIVDFDKSSPSLTQKQVEAFNQKISLSYIFVTEQTYFNKSIAINIGYEYVTNEHVLICDADVLLDKTFFELAFEVWSTNRDTRCVFSPEYVIESDNGEIRKGPGICLLKSSHYKKVAGYSSEYIGWGMEDVDFLQRLEYIGVAPQKIAHAIHLSHSDEVRTRNYHCDSVSQMRMENRQLFSKKHEVKNQYGTLFDDVKHVSREVCLC</sequence>